<dbReference type="AlphaFoldDB" id="A0A5S4F9U4"/>
<keyword evidence="2" id="KW-1185">Reference proteome</keyword>
<sequence>MIPRRIDNDIYPDQGHMVVVNPAFTAVYWLADRHAHLDTGSGQYTVSLRGPGRRLLEALAGDDGLVTMDNAIEYNTRAVPPGAGSARQALTALLDPAVIAPVLYPPYIGDLTVRPRQRHLLPPPLAPWCRQALVLDRQNRRVVWLCPGTPENTEAVAAPLCDGGAIDWDGAETFEYIGDDLRSRLSPARSRLLDLERPHDNW</sequence>
<gene>
    <name evidence="1" type="ORF">ETD86_29920</name>
</gene>
<reference evidence="1 2" key="1">
    <citation type="submission" date="2019-05" db="EMBL/GenBank/DDBJ databases">
        <title>Draft genome sequence of Nonomuraea turkmeniaca DSM 43926.</title>
        <authorList>
            <person name="Saricaoglu S."/>
            <person name="Isik K."/>
        </authorList>
    </citation>
    <scope>NUCLEOTIDE SEQUENCE [LARGE SCALE GENOMIC DNA]</scope>
    <source>
        <strain evidence="1 2">DSM 43926</strain>
    </source>
</reference>
<dbReference type="EMBL" id="VCKY01000117">
    <property type="protein sequence ID" value="TMR13785.1"/>
    <property type="molecule type" value="Genomic_DNA"/>
</dbReference>
<evidence type="ECO:0000313" key="2">
    <source>
        <dbReference type="Proteomes" id="UP000309128"/>
    </source>
</evidence>
<evidence type="ECO:0000313" key="1">
    <source>
        <dbReference type="EMBL" id="TMR13785.1"/>
    </source>
</evidence>
<accession>A0A5S4F9U4</accession>
<name>A0A5S4F9U4_9ACTN</name>
<proteinExistence type="predicted"/>
<protein>
    <submittedName>
        <fullName evidence="1">Uncharacterized protein</fullName>
    </submittedName>
</protein>
<organism evidence="1 2">
    <name type="scientific">Nonomuraea turkmeniaca</name>
    <dbReference type="NCBI Taxonomy" id="103838"/>
    <lineage>
        <taxon>Bacteria</taxon>
        <taxon>Bacillati</taxon>
        <taxon>Actinomycetota</taxon>
        <taxon>Actinomycetes</taxon>
        <taxon>Streptosporangiales</taxon>
        <taxon>Streptosporangiaceae</taxon>
        <taxon>Nonomuraea</taxon>
    </lineage>
</organism>
<dbReference type="Proteomes" id="UP000309128">
    <property type="component" value="Unassembled WGS sequence"/>
</dbReference>
<dbReference type="RefSeq" id="WP_138669668.1">
    <property type="nucleotide sequence ID" value="NZ_VCKY01000117.1"/>
</dbReference>
<comment type="caution">
    <text evidence="1">The sequence shown here is derived from an EMBL/GenBank/DDBJ whole genome shotgun (WGS) entry which is preliminary data.</text>
</comment>